<dbReference type="RefSeq" id="XP_056794813.1">
    <property type="nucleotide sequence ID" value="XM_056930520.1"/>
</dbReference>
<evidence type="ECO:0000256" key="2">
    <source>
        <dbReference type="SAM" id="Phobius"/>
    </source>
</evidence>
<feature type="transmembrane region" description="Helical" evidence="2">
    <location>
        <begin position="20"/>
        <end position="40"/>
    </location>
</feature>
<organism evidence="3 4">
    <name type="scientific">Penicillium diatomitis</name>
    <dbReference type="NCBI Taxonomy" id="2819901"/>
    <lineage>
        <taxon>Eukaryota</taxon>
        <taxon>Fungi</taxon>
        <taxon>Dikarya</taxon>
        <taxon>Ascomycota</taxon>
        <taxon>Pezizomycotina</taxon>
        <taxon>Eurotiomycetes</taxon>
        <taxon>Eurotiomycetidae</taxon>
        <taxon>Eurotiales</taxon>
        <taxon>Aspergillaceae</taxon>
        <taxon>Penicillium</taxon>
    </lineage>
</organism>
<reference evidence="3" key="2">
    <citation type="journal article" date="2023" name="IMA Fungus">
        <title>Comparative genomic study of the Penicillium genus elucidates a diverse pangenome and 15 lateral gene transfer events.</title>
        <authorList>
            <person name="Petersen C."/>
            <person name="Sorensen T."/>
            <person name="Nielsen M.R."/>
            <person name="Sondergaard T.E."/>
            <person name="Sorensen J.L."/>
            <person name="Fitzpatrick D.A."/>
            <person name="Frisvad J.C."/>
            <person name="Nielsen K.L."/>
        </authorList>
    </citation>
    <scope>NUCLEOTIDE SEQUENCE</scope>
    <source>
        <strain evidence="3">IBT 30728</strain>
    </source>
</reference>
<proteinExistence type="predicted"/>
<dbReference type="EMBL" id="JAPWDQ010000001">
    <property type="protein sequence ID" value="KAJ5495800.1"/>
    <property type="molecule type" value="Genomic_DNA"/>
</dbReference>
<keyword evidence="2" id="KW-0472">Membrane</keyword>
<keyword evidence="4" id="KW-1185">Reference proteome</keyword>
<evidence type="ECO:0000313" key="3">
    <source>
        <dbReference type="EMBL" id="KAJ5495800.1"/>
    </source>
</evidence>
<reference evidence="3" key="1">
    <citation type="submission" date="2022-12" db="EMBL/GenBank/DDBJ databases">
        <authorList>
            <person name="Petersen C."/>
        </authorList>
    </citation>
    <scope>NUCLEOTIDE SEQUENCE</scope>
    <source>
        <strain evidence="3">IBT 30728</strain>
    </source>
</reference>
<dbReference type="GeneID" id="81620769"/>
<feature type="region of interest" description="Disordered" evidence="1">
    <location>
        <begin position="223"/>
        <end position="250"/>
    </location>
</feature>
<feature type="transmembrane region" description="Helical" evidence="2">
    <location>
        <begin position="52"/>
        <end position="73"/>
    </location>
</feature>
<keyword evidence="2" id="KW-0812">Transmembrane</keyword>
<feature type="transmembrane region" description="Helical" evidence="2">
    <location>
        <begin position="85"/>
        <end position="113"/>
    </location>
</feature>
<gene>
    <name evidence="3" type="ORF">N7539_000916</name>
</gene>
<protein>
    <recommendedName>
        <fullName evidence="5">MARVEL domain-containing protein</fullName>
    </recommendedName>
</protein>
<evidence type="ECO:0008006" key="5">
    <source>
        <dbReference type="Google" id="ProtNLM"/>
    </source>
</evidence>
<evidence type="ECO:0000313" key="4">
    <source>
        <dbReference type="Proteomes" id="UP001148312"/>
    </source>
</evidence>
<sequence>MRSRTSVKPSDYPPLPFHGIRSIIFLSALVVAIILAIFIYHLRADGFKLPYVYLVLLLSSVLSLITITTTALVNCTCRLSPKLSLFTNILPLIIWLVALGLLAYSMSGTILTACTTEYWATATGISVCRTYKALFAFTVLTTLGHMLAIVLDVVVRRRQTRLGAYDPMTSSAALGEDPWDVKLAERRDSVAGGGGAGGAHYNDVPMYARGRGAVDDHRGAGAGAGAPGVRFQSGYQHPAERTGYDPAAYR</sequence>
<accession>A0A9W9XNP7</accession>
<dbReference type="Proteomes" id="UP001148312">
    <property type="component" value="Unassembled WGS sequence"/>
</dbReference>
<name>A0A9W9XNP7_9EURO</name>
<keyword evidence="2" id="KW-1133">Transmembrane helix</keyword>
<evidence type="ECO:0000256" key="1">
    <source>
        <dbReference type="SAM" id="MobiDB-lite"/>
    </source>
</evidence>
<dbReference type="AlphaFoldDB" id="A0A9W9XNP7"/>
<feature type="transmembrane region" description="Helical" evidence="2">
    <location>
        <begin position="133"/>
        <end position="155"/>
    </location>
</feature>
<comment type="caution">
    <text evidence="3">The sequence shown here is derived from an EMBL/GenBank/DDBJ whole genome shotgun (WGS) entry which is preliminary data.</text>
</comment>